<keyword evidence="2" id="KW-0614">Plasmid</keyword>
<reference evidence="2" key="1">
    <citation type="submission" date="2016-02" db="EMBL/GenBank/DDBJ databases">
        <authorList>
            <person name="Ma X."/>
        </authorList>
    </citation>
    <scope>NUCLEOTIDE SEQUENCE</scope>
    <source>
        <strain evidence="2">1-3</strain>
        <plasmid evidence="2">pM411</plasmid>
    </source>
</reference>
<keyword evidence="1" id="KW-0812">Transmembrane</keyword>
<sequence length="51" mass="6061">MCKCALFEKSNYDLFLLLYLFFIFLVLVLFFIAIGFYLLFKGSIFRSTAFL</sequence>
<proteinExistence type="predicted"/>
<evidence type="ECO:0000313" key="2">
    <source>
        <dbReference type="EMBL" id="AMQ12388.1"/>
    </source>
</evidence>
<evidence type="ECO:0000256" key="1">
    <source>
        <dbReference type="SAM" id="Phobius"/>
    </source>
</evidence>
<geneLocation type="plasmid" evidence="2">
    <name>pM411</name>
</geneLocation>
<dbReference type="EMBL" id="KU707950">
    <property type="protein sequence ID" value="AMQ12388.1"/>
    <property type="molecule type" value="Genomic_DNA"/>
</dbReference>
<keyword evidence="1" id="KW-0472">Membrane</keyword>
<protein>
    <submittedName>
        <fullName evidence="2">Uncharacterized protein</fullName>
    </submittedName>
</protein>
<accession>A0A142CP93</accession>
<keyword evidence="1" id="KW-1133">Transmembrane helix</keyword>
<feature type="transmembrane region" description="Helical" evidence="1">
    <location>
        <begin position="16"/>
        <end position="40"/>
    </location>
</feature>
<organism evidence="2">
    <name type="scientific">Lactiplantibacillus plantarum</name>
    <name type="common">Lactobacillus plantarum</name>
    <dbReference type="NCBI Taxonomy" id="1590"/>
    <lineage>
        <taxon>Bacteria</taxon>
        <taxon>Bacillati</taxon>
        <taxon>Bacillota</taxon>
        <taxon>Bacilli</taxon>
        <taxon>Lactobacillales</taxon>
        <taxon>Lactobacillaceae</taxon>
        <taxon>Lactiplantibacillus</taxon>
    </lineage>
</organism>
<dbReference type="AlphaFoldDB" id="A0A142CP93"/>
<name>A0A142CP93_LACPN</name>